<feature type="transmembrane region" description="Helical" evidence="1">
    <location>
        <begin position="102"/>
        <end position="119"/>
    </location>
</feature>
<dbReference type="EMBL" id="ASPP01023323">
    <property type="protein sequence ID" value="ETO10628.1"/>
    <property type="molecule type" value="Genomic_DNA"/>
</dbReference>
<evidence type="ECO:0000313" key="3">
    <source>
        <dbReference type="Proteomes" id="UP000023152"/>
    </source>
</evidence>
<accession>X6M9E7</accession>
<protein>
    <submittedName>
        <fullName evidence="2">Uncharacterized protein</fullName>
    </submittedName>
</protein>
<keyword evidence="1" id="KW-0812">Transmembrane</keyword>
<keyword evidence="1" id="KW-1133">Transmembrane helix</keyword>
<feature type="transmembrane region" description="Helical" evidence="1">
    <location>
        <begin position="12"/>
        <end position="33"/>
    </location>
</feature>
<keyword evidence="3" id="KW-1185">Reference proteome</keyword>
<organism evidence="2 3">
    <name type="scientific">Reticulomyxa filosa</name>
    <dbReference type="NCBI Taxonomy" id="46433"/>
    <lineage>
        <taxon>Eukaryota</taxon>
        <taxon>Sar</taxon>
        <taxon>Rhizaria</taxon>
        <taxon>Retaria</taxon>
        <taxon>Foraminifera</taxon>
        <taxon>Monothalamids</taxon>
        <taxon>Reticulomyxidae</taxon>
        <taxon>Reticulomyxa</taxon>
    </lineage>
</organism>
<dbReference type="Proteomes" id="UP000023152">
    <property type="component" value="Unassembled WGS sequence"/>
</dbReference>
<dbReference type="AlphaFoldDB" id="X6M9E7"/>
<proteinExistence type="predicted"/>
<gene>
    <name evidence="2" type="ORF">RFI_26749</name>
</gene>
<comment type="caution">
    <text evidence="2">The sequence shown here is derived from an EMBL/GenBank/DDBJ whole genome shotgun (WGS) entry which is preliminary data.</text>
</comment>
<keyword evidence="1" id="KW-0472">Membrane</keyword>
<sequence length="219" mass="24843">MRVEKQSTKANIWSLGFFILGFSRAAGVNLGLLKNLSKAKCFSFSMLQKNNVYKRFKKTYNDISIAVGWGRTTAFVVVIKWFRASGSFGAGAISVISQLDGIGAYTVPNVIGIVCIFLSPKIKFNFCILGTYSKTEKYFLNSFLANSWHLVSKVLGLDFYCTLVVQVTMELGCWNKFFEQKIKTIPKTNQKTSFFLLCHFLTSANFKQSKKKFYKNKEI</sequence>
<feature type="transmembrane region" description="Helical" evidence="1">
    <location>
        <begin position="63"/>
        <end position="82"/>
    </location>
</feature>
<evidence type="ECO:0000256" key="1">
    <source>
        <dbReference type="SAM" id="Phobius"/>
    </source>
</evidence>
<evidence type="ECO:0000313" key="2">
    <source>
        <dbReference type="EMBL" id="ETO10628.1"/>
    </source>
</evidence>
<reference evidence="2 3" key="1">
    <citation type="journal article" date="2013" name="Curr. Biol.">
        <title>The Genome of the Foraminiferan Reticulomyxa filosa.</title>
        <authorList>
            <person name="Glockner G."/>
            <person name="Hulsmann N."/>
            <person name="Schleicher M."/>
            <person name="Noegel A.A."/>
            <person name="Eichinger L."/>
            <person name="Gallinger C."/>
            <person name="Pawlowski J."/>
            <person name="Sierra R."/>
            <person name="Euteneuer U."/>
            <person name="Pillet L."/>
            <person name="Moustafa A."/>
            <person name="Platzer M."/>
            <person name="Groth M."/>
            <person name="Szafranski K."/>
            <person name="Schliwa M."/>
        </authorList>
    </citation>
    <scope>NUCLEOTIDE SEQUENCE [LARGE SCALE GENOMIC DNA]</scope>
</reference>
<name>X6M9E7_RETFI</name>